<dbReference type="AlphaFoldDB" id="A0AAD6U4G1"/>
<sequence length="344" mass="36152">MFTSLQLILVTIVSFVLADSLTAQSLAAKFSLTTSTTLPFPKATQSSSDAQAVLAADWSLSKGRLQNGGDDISFVTDPFPNSPAPGATTDSSGPVLQVTYPAGSFSGDTGGAQFVNLWNTTQTGGFQSMLLSYEVAFDAGFDWVKGGKLPGLRGGANPTGCSGGNQSTGLDCFSTRIMWRTNGAGEVYSYIPSPNNLCSEKDVTCNSDFGISLSRGSFTFASGQWNRVTLLVQLNNPVDVANGNIEVYFNDVQALAHQNLQIRASSSVTAGGLFFSTFFGGSDSSWATPRTTHTYYRNFQLWGANTPSTLTGAKVASSAKLWSPDLAISVLIALFIAGIGLAGL</sequence>
<feature type="chain" id="PRO_5041920715" description="Polysaccharide lyase 14 domain-containing protein" evidence="2">
    <location>
        <begin position="19"/>
        <end position="344"/>
    </location>
</feature>
<feature type="signal peptide" evidence="2">
    <location>
        <begin position="1"/>
        <end position="18"/>
    </location>
</feature>
<protein>
    <recommendedName>
        <fullName evidence="3">Polysaccharide lyase 14 domain-containing protein</fullName>
    </recommendedName>
</protein>
<gene>
    <name evidence="4" type="ORF">B0H15DRAFT_849032</name>
</gene>
<feature type="domain" description="Polysaccharide lyase 14" evidence="3">
    <location>
        <begin position="89"/>
        <end position="299"/>
    </location>
</feature>
<keyword evidence="1" id="KW-0472">Membrane</keyword>
<organism evidence="4 5">
    <name type="scientific">Mycena belliarum</name>
    <dbReference type="NCBI Taxonomy" id="1033014"/>
    <lineage>
        <taxon>Eukaryota</taxon>
        <taxon>Fungi</taxon>
        <taxon>Dikarya</taxon>
        <taxon>Basidiomycota</taxon>
        <taxon>Agaricomycotina</taxon>
        <taxon>Agaricomycetes</taxon>
        <taxon>Agaricomycetidae</taxon>
        <taxon>Agaricales</taxon>
        <taxon>Marasmiineae</taxon>
        <taxon>Mycenaceae</taxon>
        <taxon>Mycena</taxon>
    </lineage>
</organism>
<dbReference type="Pfam" id="PF21294">
    <property type="entry name" value="Polysacc_lyase_14"/>
    <property type="match status" value="1"/>
</dbReference>
<dbReference type="Gene3D" id="2.60.120.200">
    <property type="match status" value="1"/>
</dbReference>
<feature type="transmembrane region" description="Helical" evidence="1">
    <location>
        <begin position="326"/>
        <end position="343"/>
    </location>
</feature>
<dbReference type="PANTHER" id="PTHR40124:SF1">
    <property type="entry name" value="DISAGGREGATASE RELATED REPEAT PROTEIN"/>
    <property type="match status" value="1"/>
</dbReference>
<comment type="caution">
    <text evidence="4">The sequence shown here is derived from an EMBL/GenBank/DDBJ whole genome shotgun (WGS) entry which is preliminary data.</text>
</comment>
<evidence type="ECO:0000256" key="2">
    <source>
        <dbReference type="SAM" id="SignalP"/>
    </source>
</evidence>
<keyword evidence="5" id="KW-1185">Reference proteome</keyword>
<proteinExistence type="predicted"/>
<evidence type="ECO:0000259" key="3">
    <source>
        <dbReference type="Pfam" id="PF21294"/>
    </source>
</evidence>
<keyword evidence="1" id="KW-0812">Transmembrane</keyword>
<evidence type="ECO:0000256" key="1">
    <source>
        <dbReference type="SAM" id="Phobius"/>
    </source>
</evidence>
<name>A0AAD6U4G1_9AGAR</name>
<dbReference type="PANTHER" id="PTHR40124">
    <property type="match status" value="1"/>
</dbReference>
<accession>A0AAD6U4G1</accession>
<dbReference type="InterPro" id="IPR048958">
    <property type="entry name" value="Polysacc_lyase_14"/>
</dbReference>
<evidence type="ECO:0000313" key="4">
    <source>
        <dbReference type="EMBL" id="KAJ7084401.1"/>
    </source>
</evidence>
<reference evidence="4" key="1">
    <citation type="submission" date="2023-03" db="EMBL/GenBank/DDBJ databases">
        <title>Massive genome expansion in bonnet fungi (Mycena s.s.) driven by repeated elements and novel gene families across ecological guilds.</title>
        <authorList>
            <consortium name="Lawrence Berkeley National Laboratory"/>
            <person name="Harder C.B."/>
            <person name="Miyauchi S."/>
            <person name="Viragh M."/>
            <person name="Kuo A."/>
            <person name="Thoen E."/>
            <person name="Andreopoulos B."/>
            <person name="Lu D."/>
            <person name="Skrede I."/>
            <person name="Drula E."/>
            <person name="Henrissat B."/>
            <person name="Morin E."/>
            <person name="Kohler A."/>
            <person name="Barry K."/>
            <person name="LaButti K."/>
            <person name="Morin E."/>
            <person name="Salamov A."/>
            <person name="Lipzen A."/>
            <person name="Mereny Z."/>
            <person name="Hegedus B."/>
            <person name="Baldrian P."/>
            <person name="Stursova M."/>
            <person name="Weitz H."/>
            <person name="Taylor A."/>
            <person name="Grigoriev I.V."/>
            <person name="Nagy L.G."/>
            <person name="Martin F."/>
            <person name="Kauserud H."/>
        </authorList>
    </citation>
    <scope>NUCLEOTIDE SEQUENCE</scope>
    <source>
        <strain evidence="4">CBHHK173m</strain>
    </source>
</reference>
<keyword evidence="2" id="KW-0732">Signal</keyword>
<keyword evidence="1" id="KW-1133">Transmembrane helix</keyword>
<dbReference type="Proteomes" id="UP001222325">
    <property type="component" value="Unassembled WGS sequence"/>
</dbReference>
<evidence type="ECO:0000313" key="5">
    <source>
        <dbReference type="Proteomes" id="UP001222325"/>
    </source>
</evidence>
<dbReference type="EMBL" id="JARJCN010000038">
    <property type="protein sequence ID" value="KAJ7084401.1"/>
    <property type="molecule type" value="Genomic_DNA"/>
</dbReference>